<dbReference type="GO" id="GO:0003677">
    <property type="term" value="F:DNA binding"/>
    <property type="evidence" value="ECO:0007669"/>
    <property type="project" value="UniProtKB-KW"/>
</dbReference>
<gene>
    <name evidence="5" type="ORF">U0035_01405</name>
</gene>
<dbReference type="InterPro" id="IPR001761">
    <property type="entry name" value="Peripla_BP/Lac1_sug-bd_dom"/>
</dbReference>
<sequence>MGNITIRELAQRLGLSIATVSKALKDSYEISDATKKKIVSLANELNYSPNPYASSLRKQQSKTIAVVLPEVADSFFSLAINGIQEVALAKGYHVLFYLSHESFELEKKAINHCNNGRVDGVLISVSSETRDTAHISSLRSKNIPVVFFDRELEGYAAPKVVTNDYECGELAAKHLLDKGCRFPVFLSTSDALAICQNRFSGFANEINKIRNEIATYPFIINCSNDKNIYDQIASILEKFPAIDGIVASVEKLAIQTLLVCADQNIPIPDRIKVLAFSTLETAPLLNPSLTTISQPAFDIGKHSAETLITMIEKKKHSITNDYKAVLPSALNIRKSTQ</sequence>
<keyword evidence="1" id="KW-0805">Transcription regulation</keyword>
<dbReference type="SUPFAM" id="SSF47413">
    <property type="entry name" value="lambda repressor-like DNA-binding domains"/>
    <property type="match status" value="1"/>
</dbReference>
<dbReference type="PANTHER" id="PTHR30146:SF109">
    <property type="entry name" value="HTH-TYPE TRANSCRIPTIONAL REGULATOR GALS"/>
    <property type="match status" value="1"/>
</dbReference>
<evidence type="ECO:0000313" key="6">
    <source>
        <dbReference type="Proteomes" id="UP001325680"/>
    </source>
</evidence>
<protein>
    <submittedName>
        <fullName evidence="5">LacI family DNA-binding transcriptional regulator</fullName>
    </submittedName>
</protein>
<evidence type="ECO:0000256" key="1">
    <source>
        <dbReference type="ARBA" id="ARBA00023015"/>
    </source>
</evidence>
<dbReference type="EMBL" id="CP139960">
    <property type="protein sequence ID" value="WQD38799.1"/>
    <property type="molecule type" value="Genomic_DNA"/>
</dbReference>
<name>A0ABZ0W773_9BACT</name>
<dbReference type="Pfam" id="PF00356">
    <property type="entry name" value="LacI"/>
    <property type="match status" value="1"/>
</dbReference>
<evidence type="ECO:0000256" key="3">
    <source>
        <dbReference type="ARBA" id="ARBA00023163"/>
    </source>
</evidence>
<evidence type="ECO:0000313" key="5">
    <source>
        <dbReference type="EMBL" id="WQD38799.1"/>
    </source>
</evidence>
<keyword evidence="2 5" id="KW-0238">DNA-binding</keyword>
<dbReference type="SMART" id="SM00354">
    <property type="entry name" value="HTH_LACI"/>
    <property type="match status" value="1"/>
</dbReference>
<proteinExistence type="predicted"/>
<evidence type="ECO:0000259" key="4">
    <source>
        <dbReference type="PROSITE" id="PS50932"/>
    </source>
</evidence>
<dbReference type="PANTHER" id="PTHR30146">
    <property type="entry name" value="LACI-RELATED TRANSCRIPTIONAL REPRESSOR"/>
    <property type="match status" value="1"/>
</dbReference>
<dbReference type="CDD" id="cd06267">
    <property type="entry name" value="PBP1_LacI_sugar_binding-like"/>
    <property type="match status" value="1"/>
</dbReference>
<dbReference type="Proteomes" id="UP001325680">
    <property type="component" value="Chromosome"/>
</dbReference>
<dbReference type="Pfam" id="PF00532">
    <property type="entry name" value="Peripla_BP_1"/>
    <property type="match status" value="1"/>
</dbReference>
<dbReference type="Gene3D" id="3.40.50.2300">
    <property type="match status" value="2"/>
</dbReference>
<dbReference type="SUPFAM" id="SSF53822">
    <property type="entry name" value="Periplasmic binding protein-like I"/>
    <property type="match status" value="1"/>
</dbReference>
<dbReference type="RefSeq" id="WP_114792722.1">
    <property type="nucleotide sequence ID" value="NZ_CP139960.1"/>
</dbReference>
<dbReference type="CDD" id="cd01392">
    <property type="entry name" value="HTH_LacI"/>
    <property type="match status" value="1"/>
</dbReference>
<keyword evidence="3" id="KW-0804">Transcription</keyword>
<dbReference type="PROSITE" id="PS50932">
    <property type="entry name" value="HTH_LACI_2"/>
    <property type="match status" value="1"/>
</dbReference>
<dbReference type="InterPro" id="IPR010982">
    <property type="entry name" value="Lambda_DNA-bd_dom_sf"/>
</dbReference>
<keyword evidence="6" id="KW-1185">Reference proteome</keyword>
<dbReference type="Gene3D" id="1.10.260.40">
    <property type="entry name" value="lambda repressor-like DNA-binding domains"/>
    <property type="match status" value="1"/>
</dbReference>
<dbReference type="InterPro" id="IPR028082">
    <property type="entry name" value="Peripla_BP_I"/>
</dbReference>
<feature type="domain" description="HTH lacI-type" evidence="4">
    <location>
        <begin position="4"/>
        <end position="58"/>
    </location>
</feature>
<accession>A0ABZ0W773</accession>
<evidence type="ECO:0000256" key="2">
    <source>
        <dbReference type="ARBA" id="ARBA00023125"/>
    </source>
</evidence>
<reference evidence="5 6" key="1">
    <citation type="submission" date="2023-12" db="EMBL/GenBank/DDBJ databases">
        <title>Genome sequencing and assembly of bacterial species from a model synthetic community.</title>
        <authorList>
            <person name="Hogle S.L."/>
        </authorList>
    </citation>
    <scope>NUCLEOTIDE SEQUENCE [LARGE SCALE GENOMIC DNA]</scope>
    <source>
        <strain evidence="5 6">HAMBI_3031</strain>
    </source>
</reference>
<dbReference type="InterPro" id="IPR000843">
    <property type="entry name" value="HTH_LacI"/>
</dbReference>
<organism evidence="5 6">
    <name type="scientific">Niabella yanshanensis</name>
    <dbReference type="NCBI Taxonomy" id="577386"/>
    <lineage>
        <taxon>Bacteria</taxon>
        <taxon>Pseudomonadati</taxon>
        <taxon>Bacteroidota</taxon>
        <taxon>Chitinophagia</taxon>
        <taxon>Chitinophagales</taxon>
        <taxon>Chitinophagaceae</taxon>
        <taxon>Niabella</taxon>
    </lineage>
</organism>